<evidence type="ECO:0000313" key="2">
    <source>
        <dbReference type="EMBL" id="KIW10804.1"/>
    </source>
</evidence>
<accession>A0A0D2BHG6</accession>
<dbReference type="Pfam" id="PF13424">
    <property type="entry name" value="TPR_12"/>
    <property type="match status" value="1"/>
</dbReference>
<dbReference type="Proteomes" id="UP000053328">
    <property type="component" value="Unassembled WGS sequence"/>
</dbReference>
<dbReference type="RefSeq" id="XP_016231020.1">
    <property type="nucleotide sequence ID" value="XM_016384418.1"/>
</dbReference>
<feature type="region of interest" description="Disordered" evidence="1">
    <location>
        <begin position="112"/>
        <end position="135"/>
    </location>
</feature>
<protein>
    <recommendedName>
        <fullName evidence="4">Kinesin light chain</fullName>
    </recommendedName>
</protein>
<evidence type="ECO:0000256" key="1">
    <source>
        <dbReference type="SAM" id="MobiDB-lite"/>
    </source>
</evidence>
<dbReference type="SUPFAM" id="SSF48452">
    <property type="entry name" value="TPR-like"/>
    <property type="match status" value="1"/>
</dbReference>
<keyword evidence="3" id="KW-1185">Reference proteome</keyword>
<dbReference type="HOGENOM" id="CLU_000288_125_15_1"/>
<dbReference type="AlphaFoldDB" id="A0A0D2BHG6"/>
<evidence type="ECO:0000313" key="3">
    <source>
        <dbReference type="Proteomes" id="UP000053328"/>
    </source>
</evidence>
<feature type="compositionally biased region" description="Basic and acidic residues" evidence="1">
    <location>
        <begin position="112"/>
        <end position="128"/>
    </location>
</feature>
<evidence type="ECO:0008006" key="4">
    <source>
        <dbReference type="Google" id="ProtNLM"/>
    </source>
</evidence>
<organism evidence="2 3">
    <name type="scientific">Exophiala spinifera</name>
    <dbReference type="NCBI Taxonomy" id="91928"/>
    <lineage>
        <taxon>Eukaryota</taxon>
        <taxon>Fungi</taxon>
        <taxon>Dikarya</taxon>
        <taxon>Ascomycota</taxon>
        <taxon>Pezizomycotina</taxon>
        <taxon>Eurotiomycetes</taxon>
        <taxon>Chaetothyriomycetidae</taxon>
        <taxon>Chaetothyriales</taxon>
        <taxon>Herpotrichiellaceae</taxon>
        <taxon>Exophiala</taxon>
    </lineage>
</organism>
<dbReference type="STRING" id="91928.A0A0D2BHG6"/>
<reference evidence="2 3" key="1">
    <citation type="submission" date="2015-01" db="EMBL/GenBank/DDBJ databases">
        <title>The Genome Sequence of Exophiala spinifera CBS89968.</title>
        <authorList>
            <consortium name="The Broad Institute Genomics Platform"/>
            <person name="Cuomo C."/>
            <person name="de Hoog S."/>
            <person name="Gorbushina A."/>
            <person name="Stielow B."/>
            <person name="Teixiera M."/>
            <person name="Abouelleil A."/>
            <person name="Chapman S.B."/>
            <person name="Priest M."/>
            <person name="Young S.K."/>
            <person name="Wortman J."/>
            <person name="Nusbaum C."/>
            <person name="Birren B."/>
        </authorList>
    </citation>
    <scope>NUCLEOTIDE SEQUENCE [LARGE SCALE GENOMIC DNA]</scope>
    <source>
        <strain evidence="2 3">CBS 89968</strain>
    </source>
</reference>
<dbReference type="OrthoDB" id="5986190at2759"/>
<dbReference type="GeneID" id="27337186"/>
<sequence length="135" mass="15957">MVEEQTLKKDHPHRLASQHELASAYLENGQVEEAAPLLEQVVTISKQTHGEDHPDRLTLEHLLSTIYWDLENRKAAIQMMQHVVEIRRQVLDEDHPDRKNSEDWLKHFESEIGRAEAERMSDTEEKKRDSKRRTR</sequence>
<dbReference type="PANTHER" id="PTHR46082:SF6">
    <property type="entry name" value="AAA+ ATPASE DOMAIN-CONTAINING PROTEIN-RELATED"/>
    <property type="match status" value="1"/>
</dbReference>
<proteinExistence type="predicted"/>
<dbReference type="EMBL" id="KN847499">
    <property type="protein sequence ID" value="KIW10804.1"/>
    <property type="molecule type" value="Genomic_DNA"/>
</dbReference>
<dbReference type="PANTHER" id="PTHR46082">
    <property type="entry name" value="ATP/GTP-BINDING PROTEIN-RELATED"/>
    <property type="match status" value="1"/>
</dbReference>
<name>A0A0D2BHG6_9EURO</name>
<dbReference type="Gene3D" id="1.25.40.10">
    <property type="entry name" value="Tetratricopeptide repeat domain"/>
    <property type="match status" value="1"/>
</dbReference>
<gene>
    <name evidence="2" type="ORF">PV08_10103</name>
</gene>
<dbReference type="InterPro" id="IPR053137">
    <property type="entry name" value="NLR-like"/>
</dbReference>
<dbReference type="InterPro" id="IPR011990">
    <property type="entry name" value="TPR-like_helical_dom_sf"/>
</dbReference>
<dbReference type="VEuPathDB" id="FungiDB:PV08_10103"/>